<keyword evidence="2" id="KW-1185">Reference proteome</keyword>
<dbReference type="AlphaFoldDB" id="A0A4Y7T2X9"/>
<gene>
    <name evidence="1" type="ORF">FA13DRAFT_804230</name>
</gene>
<reference evidence="1 2" key="1">
    <citation type="journal article" date="2019" name="Nat. Ecol. Evol.">
        <title>Megaphylogeny resolves global patterns of mushroom evolution.</title>
        <authorList>
            <person name="Varga T."/>
            <person name="Krizsan K."/>
            <person name="Foldi C."/>
            <person name="Dima B."/>
            <person name="Sanchez-Garcia M."/>
            <person name="Sanchez-Ramirez S."/>
            <person name="Szollosi G.J."/>
            <person name="Szarkandi J.G."/>
            <person name="Papp V."/>
            <person name="Albert L."/>
            <person name="Andreopoulos W."/>
            <person name="Angelini C."/>
            <person name="Antonin V."/>
            <person name="Barry K.W."/>
            <person name="Bougher N.L."/>
            <person name="Buchanan P."/>
            <person name="Buyck B."/>
            <person name="Bense V."/>
            <person name="Catcheside P."/>
            <person name="Chovatia M."/>
            <person name="Cooper J."/>
            <person name="Damon W."/>
            <person name="Desjardin D."/>
            <person name="Finy P."/>
            <person name="Geml J."/>
            <person name="Haridas S."/>
            <person name="Hughes K."/>
            <person name="Justo A."/>
            <person name="Karasinski D."/>
            <person name="Kautmanova I."/>
            <person name="Kiss B."/>
            <person name="Kocsube S."/>
            <person name="Kotiranta H."/>
            <person name="LaButti K.M."/>
            <person name="Lechner B.E."/>
            <person name="Liimatainen K."/>
            <person name="Lipzen A."/>
            <person name="Lukacs Z."/>
            <person name="Mihaltcheva S."/>
            <person name="Morgado L.N."/>
            <person name="Niskanen T."/>
            <person name="Noordeloos M.E."/>
            <person name="Ohm R.A."/>
            <person name="Ortiz-Santana B."/>
            <person name="Ovrebo C."/>
            <person name="Racz N."/>
            <person name="Riley R."/>
            <person name="Savchenko A."/>
            <person name="Shiryaev A."/>
            <person name="Soop K."/>
            <person name="Spirin V."/>
            <person name="Szebenyi C."/>
            <person name="Tomsovsky M."/>
            <person name="Tulloss R.E."/>
            <person name="Uehling J."/>
            <person name="Grigoriev I.V."/>
            <person name="Vagvolgyi C."/>
            <person name="Papp T."/>
            <person name="Martin F.M."/>
            <person name="Miettinen O."/>
            <person name="Hibbett D.S."/>
            <person name="Nagy L.G."/>
        </authorList>
    </citation>
    <scope>NUCLEOTIDE SEQUENCE [LARGE SCALE GENOMIC DNA]</scope>
    <source>
        <strain evidence="1 2">FP101781</strain>
    </source>
</reference>
<evidence type="ECO:0000313" key="2">
    <source>
        <dbReference type="Proteomes" id="UP000298030"/>
    </source>
</evidence>
<dbReference type="EMBL" id="QPFP01000033">
    <property type="protein sequence ID" value="TEB28314.1"/>
    <property type="molecule type" value="Genomic_DNA"/>
</dbReference>
<proteinExistence type="predicted"/>
<name>A0A4Y7T2X9_COPMI</name>
<dbReference type="Proteomes" id="UP000298030">
    <property type="component" value="Unassembled WGS sequence"/>
</dbReference>
<organism evidence="1 2">
    <name type="scientific">Coprinellus micaceus</name>
    <name type="common">Glistening ink-cap mushroom</name>
    <name type="synonym">Coprinus micaceus</name>
    <dbReference type="NCBI Taxonomy" id="71717"/>
    <lineage>
        <taxon>Eukaryota</taxon>
        <taxon>Fungi</taxon>
        <taxon>Dikarya</taxon>
        <taxon>Basidiomycota</taxon>
        <taxon>Agaricomycotina</taxon>
        <taxon>Agaricomycetes</taxon>
        <taxon>Agaricomycetidae</taxon>
        <taxon>Agaricales</taxon>
        <taxon>Agaricineae</taxon>
        <taxon>Psathyrellaceae</taxon>
        <taxon>Coprinellus</taxon>
    </lineage>
</organism>
<comment type="caution">
    <text evidence="1">The sequence shown here is derived from an EMBL/GenBank/DDBJ whole genome shotgun (WGS) entry which is preliminary data.</text>
</comment>
<evidence type="ECO:0000313" key="1">
    <source>
        <dbReference type="EMBL" id="TEB28314.1"/>
    </source>
</evidence>
<accession>A0A4Y7T2X9</accession>
<sequence length="120" mass="13699">MVGRSVFEKHTRVPLATAPLWSSSISEADSYERLWGVHLDMWIVRKLYGRKGPRHAKVTPPKRATHCFGGLMGEEVRHPPCAPRSPQPLRGPLRLVRFLETGPEPLPTEKPPLENTLWFR</sequence>
<protein>
    <submittedName>
        <fullName evidence="1">Uncharacterized protein</fullName>
    </submittedName>
</protein>